<keyword evidence="5 11" id="KW-0548">Nucleotidyltransferase</keyword>
<dbReference type="GO" id="GO:0004781">
    <property type="term" value="F:sulfate adenylyltransferase (ATP) activity"/>
    <property type="evidence" value="ECO:0007669"/>
    <property type="project" value="UniProtKB-EC"/>
</dbReference>
<organism evidence="11 12">
    <name type="scientific">Methylacidimicrobium cyclopophantes</name>
    <dbReference type="NCBI Taxonomy" id="1041766"/>
    <lineage>
        <taxon>Bacteria</taxon>
        <taxon>Pseudomonadati</taxon>
        <taxon>Verrucomicrobiota</taxon>
        <taxon>Methylacidimicrobium</taxon>
    </lineage>
</organism>
<dbReference type="SUPFAM" id="SSF52402">
    <property type="entry name" value="Adenine nucleotide alpha hydrolases-like"/>
    <property type="match status" value="1"/>
</dbReference>
<evidence type="ECO:0000256" key="1">
    <source>
        <dbReference type="ARBA" id="ARBA00008885"/>
    </source>
</evidence>
<accession>A0A5E6M793</accession>
<dbReference type="PANTHER" id="PTHR43196:SF1">
    <property type="entry name" value="SULFATE ADENYLYLTRANSFERASE SUBUNIT 2"/>
    <property type="match status" value="1"/>
</dbReference>
<dbReference type="PIRSF" id="PIRSF002936">
    <property type="entry name" value="CysDAde_trans"/>
    <property type="match status" value="1"/>
</dbReference>
<evidence type="ECO:0000259" key="10">
    <source>
        <dbReference type="Pfam" id="PF01507"/>
    </source>
</evidence>
<dbReference type="InterPro" id="IPR050128">
    <property type="entry name" value="Sulfate_adenylyltrnsfr_sub2"/>
</dbReference>
<evidence type="ECO:0000256" key="3">
    <source>
        <dbReference type="ARBA" id="ARBA00022004"/>
    </source>
</evidence>
<reference evidence="11" key="1">
    <citation type="submission" date="2019-09" db="EMBL/GenBank/DDBJ databases">
        <authorList>
            <person name="Cremers G."/>
        </authorList>
    </citation>
    <scope>NUCLEOTIDE SEQUENCE [LARGE SCALE GENOMIC DNA]</scope>
    <source>
        <strain evidence="11">3B</strain>
    </source>
</reference>
<dbReference type="InterPro" id="IPR011784">
    <property type="entry name" value="SO4_adenylTrfase_ssu"/>
</dbReference>
<dbReference type="Pfam" id="PF01507">
    <property type="entry name" value="PAPS_reduct"/>
    <property type="match status" value="1"/>
</dbReference>
<dbReference type="GO" id="GO:0005524">
    <property type="term" value="F:ATP binding"/>
    <property type="evidence" value="ECO:0007669"/>
    <property type="project" value="UniProtKB-KW"/>
</dbReference>
<comment type="similarity">
    <text evidence="1">Belongs to the PAPS reductase family. CysD subfamily.</text>
</comment>
<keyword evidence="6" id="KW-0547">Nucleotide-binding</keyword>
<evidence type="ECO:0000256" key="4">
    <source>
        <dbReference type="ARBA" id="ARBA00022679"/>
    </source>
</evidence>
<dbReference type="InterPro" id="IPR002500">
    <property type="entry name" value="PAPS_reduct_dom"/>
</dbReference>
<dbReference type="NCBIfam" id="NF003587">
    <property type="entry name" value="PRK05253.1"/>
    <property type="match status" value="1"/>
</dbReference>
<dbReference type="OrthoDB" id="9772604at2"/>
<evidence type="ECO:0000256" key="9">
    <source>
        <dbReference type="ARBA" id="ARBA00031812"/>
    </source>
</evidence>
<dbReference type="Gene3D" id="3.40.50.620">
    <property type="entry name" value="HUPs"/>
    <property type="match status" value="1"/>
</dbReference>
<evidence type="ECO:0000256" key="7">
    <source>
        <dbReference type="ARBA" id="ARBA00022840"/>
    </source>
</evidence>
<keyword evidence="4 11" id="KW-0808">Transferase</keyword>
<dbReference type="EMBL" id="CABFUZ020000080">
    <property type="protein sequence ID" value="VVM05090.1"/>
    <property type="molecule type" value="Genomic_DNA"/>
</dbReference>
<dbReference type="GO" id="GO:0000103">
    <property type="term" value="P:sulfate assimilation"/>
    <property type="evidence" value="ECO:0007669"/>
    <property type="project" value="InterPro"/>
</dbReference>
<feature type="domain" description="Phosphoadenosine phosphosulphate reductase" evidence="10">
    <location>
        <begin position="26"/>
        <end position="223"/>
    </location>
</feature>
<keyword evidence="7" id="KW-0067">ATP-binding</keyword>
<dbReference type="EC" id="2.7.7.4" evidence="2"/>
<evidence type="ECO:0000256" key="2">
    <source>
        <dbReference type="ARBA" id="ARBA00012391"/>
    </source>
</evidence>
<keyword evidence="12" id="KW-1185">Reference proteome</keyword>
<sequence length="268" mass="31202">MSNLSKLESQSIFLLREAYRTFRRIGMPWSMGKDSNVLLWLAQKAFCGRIPFPVLHIDTTYEFPEMLEFRAWAQKHYGLQLIVKINEEAIARGVGYETHDPVTVTHELKTVALQQALAEYQWDALITGIRRDEDPTRAKERYFSPRSSEGEWNYKDQPPEFWNQFALPPKGAGGHVRVQPLLDWTEYDVWLYIRREKIPIPPLYFARNGKRFRSIGCRPITHPVPSTASTVDEIIAELYSTRTPERAGRAQDHHERNAMQKLRAKGFL</sequence>
<name>A0A5E6M793_9BACT</name>
<protein>
    <recommendedName>
        <fullName evidence="3">Sulfate adenylyltransferase subunit 2</fullName>
        <ecNumber evidence="2">2.7.7.4</ecNumber>
    </recommendedName>
    <alternativeName>
        <fullName evidence="8">ATP-sulfurylase small subunit</fullName>
    </alternativeName>
    <alternativeName>
        <fullName evidence="9">Sulfate adenylate transferase</fullName>
    </alternativeName>
</protein>
<dbReference type="InterPro" id="IPR014729">
    <property type="entry name" value="Rossmann-like_a/b/a_fold"/>
</dbReference>
<comment type="caution">
    <text evidence="11">The sequence shown here is derived from an EMBL/GenBank/DDBJ whole genome shotgun (WGS) entry which is preliminary data.</text>
</comment>
<dbReference type="PANTHER" id="PTHR43196">
    <property type="entry name" value="SULFATE ADENYLYLTRANSFERASE SUBUNIT 2"/>
    <property type="match status" value="1"/>
</dbReference>
<evidence type="ECO:0000256" key="5">
    <source>
        <dbReference type="ARBA" id="ARBA00022695"/>
    </source>
</evidence>
<dbReference type="AlphaFoldDB" id="A0A5E6M793"/>
<gene>
    <name evidence="11" type="primary">cysD</name>
    <name evidence="11" type="ORF">MAMC_00401</name>
</gene>
<evidence type="ECO:0000256" key="8">
    <source>
        <dbReference type="ARBA" id="ARBA00030256"/>
    </source>
</evidence>
<evidence type="ECO:0000313" key="11">
    <source>
        <dbReference type="EMBL" id="VVM05090.1"/>
    </source>
</evidence>
<dbReference type="RefSeq" id="WP_142524510.1">
    <property type="nucleotide sequence ID" value="NZ_CABFUZ020000080.1"/>
</dbReference>
<evidence type="ECO:0000256" key="6">
    <source>
        <dbReference type="ARBA" id="ARBA00022741"/>
    </source>
</evidence>
<proteinExistence type="inferred from homology"/>
<evidence type="ECO:0000313" key="12">
    <source>
        <dbReference type="Proteomes" id="UP000381693"/>
    </source>
</evidence>
<dbReference type="Proteomes" id="UP000381693">
    <property type="component" value="Unassembled WGS sequence"/>
</dbReference>